<proteinExistence type="predicted"/>
<organism evidence="2 3">
    <name type="scientific">Lineolata rhizophorae</name>
    <dbReference type="NCBI Taxonomy" id="578093"/>
    <lineage>
        <taxon>Eukaryota</taxon>
        <taxon>Fungi</taxon>
        <taxon>Dikarya</taxon>
        <taxon>Ascomycota</taxon>
        <taxon>Pezizomycotina</taxon>
        <taxon>Dothideomycetes</taxon>
        <taxon>Dothideomycetes incertae sedis</taxon>
        <taxon>Lineolatales</taxon>
        <taxon>Lineolataceae</taxon>
        <taxon>Lineolata</taxon>
    </lineage>
</organism>
<feature type="non-terminal residue" evidence="2">
    <location>
        <position position="1"/>
    </location>
</feature>
<keyword evidence="3" id="KW-1185">Reference proteome</keyword>
<sequence length="108" mass="11453">FNSAASKTIDVVISESGPGFKRLTGAISQDIKDAALAKAKERFESGNLFKSDDMKQMDKLVITDMSHTSSGDPNAHHSVQGETATGVKVKGGHAAEDSSKQTASFFLH</sequence>
<dbReference type="OrthoDB" id="3767226at2759"/>
<evidence type="ECO:0000313" key="3">
    <source>
        <dbReference type="Proteomes" id="UP000799766"/>
    </source>
</evidence>
<gene>
    <name evidence="2" type="ORF">BDY21DRAFT_260342</name>
</gene>
<feature type="non-terminal residue" evidence="2">
    <location>
        <position position="108"/>
    </location>
</feature>
<feature type="region of interest" description="Disordered" evidence="1">
    <location>
        <begin position="63"/>
        <end position="108"/>
    </location>
</feature>
<name>A0A6A6NMH4_9PEZI</name>
<dbReference type="Proteomes" id="UP000799766">
    <property type="component" value="Unassembled WGS sequence"/>
</dbReference>
<reference evidence="2" key="1">
    <citation type="journal article" date="2020" name="Stud. Mycol.">
        <title>101 Dothideomycetes genomes: a test case for predicting lifestyles and emergence of pathogens.</title>
        <authorList>
            <person name="Haridas S."/>
            <person name="Albert R."/>
            <person name="Binder M."/>
            <person name="Bloem J."/>
            <person name="Labutti K."/>
            <person name="Salamov A."/>
            <person name="Andreopoulos B."/>
            <person name="Baker S."/>
            <person name="Barry K."/>
            <person name="Bills G."/>
            <person name="Bluhm B."/>
            <person name="Cannon C."/>
            <person name="Castanera R."/>
            <person name="Culley D."/>
            <person name="Daum C."/>
            <person name="Ezra D."/>
            <person name="Gonzalez J."/>
            <person name="Henrissat B."/>
            <person name="Kuo A."/>
            <person name="Liang C."/>
            <person name="Lipzen A."/>
            <person name="Lutzoni F."/>
            <person name="Magnuson J."/>
            <person name="Mondo S."/>
            <person name="Nolan M."/>
            <person name="Ohm R."/>
            <person name="Pangilinan J."/>
            <person name="Park H.-J."/>
            <person name="Ramirez L."/>
            <person name="Alfaro M."/>
            <person name="Sun H."/>
            <person name="Tritt A."/>
            <person name="Yoshinaga Y."/>
            <person name="Zwiers L.-H."/>
            <person name="Turgeon B."/>
            <person name="Goodwin S."/>
            <person name="Spatafora J."/>
            <person name="Crous P."/>
            <person name="Grigoriev I."/>
        </authorList>
    </citation>
    <scope>NUCLEOTIDE SEQUENCE</scope>
    <source>
        <strain evidence="2">ATCC 16933</strain>
    </source>
</reference>
<dbReference type="AlphaFoldDB" id="A0A6A6NMH4"/>
<evidence type="ECO:0000256" key="1">
    <source>
        <dbReference type="SAM" id="MobiDB-lite"/>
    </source>
</evidence>
<evidence type="ECO:0000313" key="2">
    <source>
        <dbReference type="EMBL" id="KAF2452534.1"/>
    </source>
</evidence>
<dbReference type="EMBL" id="MU001707">
    <property type="protein sequence ID" value="KAF2452534.1"/>
    <property type="molecule type" value="Genomic_DNA"/>
</dbReference>
<protein>
    <submittedName>
        <fullName evidence="2">Uncharacterized protein</fullName>
    </submittedName>
</protein>
<accession>A0A6A6NMH4</accession>